<feature type="domain" description="Helix-turn-helix" evidence="1">
    <location>
        <begin position="7"/>
        <end position="53"/>
    </location>
</feature>
<organism evidence="2 3">
    <name type="scientific">Hoeflea alexandrii</name>
    <dbReference type="NCBI Taxonomy" id="288436"/>
    <lineage>
        <taxon>Bacteria</taxon>
        <taxon>Pseudomonadati</taxon>
        <taxon>Pseudomonadota</taxon>
        <taxon>Alphaproteobacteria</taxon>
        <taxon>Hyphomicrobiales</taxon>
        <taxon>Rhizobiaceae</taxon>
        <taxon>Hoeflea</taxon>
    </lineage>
</organism>
<dbReference type="EMBL" id="JAAAML010000002">
    <property type="protein sequence ID" value="MCO6409051.1"/>
    <property type="molecule type" value="Genomic_DNA"/>
</dbReference>
<protein>
    <submittedName>
        <fullName evidence="2">Helix-turn-helix domain-containing protein</fullName>
    </submittedName>
</protein>
<dbReference type="InterPro" id="IPR041657">
    <property type="entry name" value="HTH_17"/>
</dbReference>
<evidence type="ECO:0000259" key="1">
    <source>
        <dbReference type="Pfam" id="PF12728"/>
    </source>
</evidence>
<name>A0ABT1CTX5_9HYPH</name>
<comment type="caution">
    <text evidence="2">The sequence shown here is derived from an EMBL/GenBank/DDBJ whole genome shotgun (WGS) entry which is preliminary data.</text>
</comment>
<evidence type="ECO:0000313" key="3">
    <source>
        <dbReference type="Proteomes" id="UP001320715"/>
    </source>
</evidence>
<keyword evidence="3" id="KW-1185">Reference proteome</keyword>
<dbReference type="Gene3D" id="3.90.105.50">
    <property type="match status" value="1"/>
</dbReference>
<dbReference type="Proteomes" id="UP001320715">
    <property type="component" value="Unassembled WGS sequence"/>
</dbReference>
<dbReference type="InterPro" id="IPR038148">
    <property type="entry name" value="Tn1545/Tn916_Xis"/>
</dbReference>
<evidence type="ECO:0000313" key="2">
    <source>
        <dbReference type="EMBL" id="MCO6409051.1"/>
    </source>
</evidence>
<sequence>MDKIAVTLPEAAELSGIGRSSLYKLFNEGKLTPRKNGKRTLILVSELESYLKNLPTGGPSHGA</sequence>
<accession>A0ABT1CTX5</accession>
<gene>
    <name evidence="2" type="ORF">GTW23_12770</name>
</gene>
<dbReference type="Pfam" id="PF12728">
    <property type="entry name" value="HTH_17"/>
    <property type="match status" value="1"/>
</dbReference>
<proteinExistence type="predicted"/>
<dbReference type="RefSeq" id="WP_252916044.1">
    <property type="nucleotide sequence ID" value="NZ_JAAAML010000002.1"/>
</dbReference>
<reference evidence="2 3" key="1">
    <citation type="submission" date="2020-01" db="EMBL/GenBank/DDBJ databases">
        <title>Genomes of bacteria type strains.</title>
        <authorList>
            <person name="Chen J."/>
            <person name="Zhu S."/>
            <person name="Yang J."/>
        </authorList>
    </citation>
    <scope>NUCLEOTIDE SEQUENCE [LARGE SCALE GENOMIC DNA]</scope>
    <source>
        <strain evidence="2 3">DSM 16655</strain>
    </source>
</reference>